<evidence type="ECO:0000256" key="3">
    <source>
        <dbReference type="ARBA" id="ARBA00022741"/>
    </source>
</evidence>
<accession>A0A454A9J3</accession>
<dbReference type="SUPFAM" id="SSF52540">
    <property type="entry name" value="P-loop containing nucleoside triphosphate hydrolases"/>
    <property type="match status" value="1"/>
</dbReference>
<dbReference type="InterPro" id="IPR003439">
    <property type="entry name" value="ABC_transporter-like_ATP-bd"/>
</dbReference>
<feature type="domain" description="ABC transporter" evidence="5">
    <location>
        <begin position="47"/>
        <end position="275"/>
    </location>
</feature>
<gene>
    <name evidence="6" type="ordered locus">ECP_3822</name>
</gene>
<dbReference type="Gene3D" id="3.40.50.300">
    <property type="entry name" value="P-loop containing nucleotide triphosphate hydrolases"/>
    <property type="match status" value="1"/>
</dbReference>
<protein>
    <submittedName>
        <fullName evidence="6">Putative ABC-transporter ATP-binding protein</fullName>
    </submittedName>
</protein>
<dbReference type="GO" id="GO:0005524">
    <property type="term" value="F:ATP binding"/>
    <property type="evidence" value="ECO:0007669"/>
    <property type="project" value="UniProtKB-KW"/>
</dbReference>
<keyword evidence="3" id="KW-0547">Nucleotide-binding</keyword>
<dbReference type="GO" id="GO:0016887">
    <property type="term" value="F:ATP hydrolysis activity"/>
    <property type="evidence" value="ECO:0007669"/>
    <property type="project" value="InterPro"/>
</dbReference>
<dbReference type="KEGG" id="ecp:ECP_3822"/>
<reference evidence="6 7" key="1">
    <citation type="journal article" date="2006" name="Mol. Microbiol.">
        <title>Role of pathogenicity island-associated integrases in the genome plasticity of uropathogenic Escherichia coli strain 536.</title>
        <authorList>
            <person name="Hochhut B."/>
            <person name="Wilde C."/>
            <person name="Balling G."/>
            <person name="Middendorf B."/>
            <person name="Dobrindt U."/>
            <person name="Brzuszkiewicz E."/>
            <person name="Gottschalk G."/>
            <person name="Carniel E."/>
            <person name="Hacker J."/>
        </authorList>
    </citation>
    <scope>NUCLEOTIDE SEQUENCE [LARGE SCALE GENOMIC DNA]</scope>
    <source>
        <strain evidence="7">536 / UPEC</strain>
    </source>
</reference>
<dbReference type="SMART" id="SM00382">
    <property type="entry name" value="AAA"/>
    <property type="match status" value="1"/>
</dbReference>
<evidence type="ECO:0000256" key="2">
    <source>
        <dbReference type="ARBA" id="ARBA00022448"/>
    </source>
</evidence>
<evidence type="ECO:0000313" key="7">
    <source>
        <dbReference type="Proteomes" id="UP000009182"/>
    </source>
</evidence>
<evidence type="ECO:0000313" key="6">
    <source>
        <dbReference type="EMBL" id="ABG71793.1"/>
    </source>
</evidence>
<sequence>MLYYNNFDGGYCGQSLCFFRNSPTGYRRCAAGTVMDSYFLGGGTGMIALHSLAFGYSGQHPLGTLDGCFDTGSLTAIIGANGTGKSTLLKTLAGLLPPLGGCFCMVPQGQRQLGYLPQLTEFDRQFPLSVNDLVLMGCIPHSGMFGRISCLWRKKAIEALDTVGMTEFSQMHIGTLSGGQLQRVLFARLLVMQPSVILLDEPFTGIDVQTIRTLLVVIRQLHLEGRTILAVLHDMEQVEKYFSHVLMLSAEGHRWGRSADILHSLTAAVTPPQQGLLP</sequence>
<dbReference type="PANTHER" id="PTHR42734:SF5">
    <property type="entry name" value="IRON TRANSPORT SYSTEM ATP-BINDING PROTEIN HI_0361-RELATED"/>
    <property type="match status" value="1"/>
</dbReference>
<dbReference type="InterPro" id="IPR017871">
    <property type="entry name" value="ABC_transporter-like_CS"/>
</dbReference>
<evidence type="ECO:0000259" key="5">
    <source>
        <dbReference type="PROSITE" id="PS50893"/>
    </source>
</evidence>
<name>A0A454A9J3_ECOL5</name>
<dbReference type="InterPro" id="IPR003593">
    <property type="entry name" value="AAA+_ATPase"/>
</dbReference>
<keyword evidence="2" id="KW-0813">Transport</keyword>
<dbReference type="EMBL" id="CP000247">
    <property type="protein sequence ID" value="ABG71793.1"/>
    <property type="molecule type" value="Genomic_DNA"/>
</dbReference>
<comment type="similarity">
    <text evidence="1">Belongs to the ABC transporter superfamily.</text>
</comment>
<evidence type="ECO:0000256" key="4">
    <source>
        <dbReference type="ARBA" id="ARBA00022840"/>
    </source>
</evidence>
<dbReference type="PANTHER" id="PTHR42734">
    <property type="entry name" value="METAL TRANSPORT SYSTEM ATP-BINDING PROTEIN TM_0124-RELATED"/>
    <property type="match status" value="1"/>
</dbReference>
<dbReference type="InterPro" id="IPR050153">
    <property type="entry name" value="Metal_Ion_Import_ABC"/>
</dbReference>
<dbReference type="PROSITE" id="PS50893">
    <property type="entry name" value="ABC_TRANSPORTER_2"/>
    <property type="match status" value="1"/>
</dbReference>
<dbReference type="Proteomes" id="UP000009182">
    <property type="component" value="Chromosome"/>
</dbReference>
<dbReference type="Pfam" id="PF00005">
    <property type="entry name" value="ABC_tran"/>
    <property type="match status" value="1"/>
</dbReference>
<proteinExistence type="inferred from homology"/>
<dbReference type="PROSITE" id="PS00211">
    <property type="entry name" value="ABC_TRANSPORTER_1"/>
    <property type="match status" value="1"/>
</dbReference>
<keyword evidence="4 6" id="KW-0067">ATP-binding</keyword>
<dbReference type="InterPro" id="IPR027417">
    <property type="entry name" value="P-loop_NTPase"/>
</dbReference>
<organism evidence="6 7">
    <name type="scientific">Escherichia coli O6:K15:H31 (strain 536 / UPEC)</name>
    <dbReference type="NCBI Taxonomy" id="362663"/>
    <lineage>
        <taxon>Bacteria</taxon>
        <taxon>Pseudomonadati</taxon>
        <taxon>Pseudomonadota</taxon>
        <taxon>Gammaproteobacteria</taxon>
        <taxon>Enterobacterales</taxon>
        <taxon>Enterobacteriaceae</taxon>
        <taxon>Escherichia</taxon>
    </lineage>
</organism>
<evidence type="ECO:0000256" key="1">
    <source>
        <dbReference type="ARBA" id="ARBA00005417"/>
    </source>
</evidence>
<dbReference type="AlphaFoldDB" id="A0A454A9J3"/>
<dbReference type="CDD" id="cd03235">
    <property type="entry name" value="ABC_Metallic_Cations"/>
    <property type="match status" value="1"/>
</dbReference>